<evidence type="ECO:0000256" key="8">
    <source>
        <dbReference type="PIRNR" id="PIRNR039133"/>
    </source>
</evidence>
<gene>
    <name evidence="17" type="ORF">BCR44DRAFT_1429557</name>
</gene>
<proteinExistence type="inferred from homology"/>
<name>A0A1Y2HU17_9FUNG</name>
<evidence type="ECO:0000256" key="12">
    <source>
        <dbReference type="PROSITE-ProRule" id="PRU10132"/>
    </source>
</evidence>
<dbReference type="InterPro" id="IPR023318">
    <property type="entry name" value="Ub_act_enz_dom_a_sf"/>
</dbReference>
<feature type="binding site" evidence="10">
    <location>
        <position position="76"/>
    </location>
    <ligand>
        <name>ATP</name>
        <dbReference type="ChEBI" id="CHEBI:30616"/>
    </ligand>
</feature>
<dbReference type="PROSITE" id="PS00865">
    <property type="entry name" value="UBIQUITIN_ACTIVAT_2"/>
    <property type="match status" value="1"/>
</dbReference>
<evidence type="ECO:0000256" key="7">
    <source>
        <dbReference type="ARBA" id="ARBA00022840"/>
    </source>
</evidence>
<feature type="domain" description="Ubiquitin/SUMO-activating enzyme ubiquitin-like" evidence="16">
    <location>
        <begin position="439"/>
        <end position="511"/>
    </location>
</feature>
<dbReference type="InterPro" id="IPR042449">
    <property type="entry name" value="Ub-E1_IAD_1"/>
</dbReference>
<feature type="binding site" evidence="10">
    <location>
        <begin position="28"/>
        <end position="33"/>
    </location>
    <ligand>
        <name>ATP</name>
        <dbReference type="ChEBI" id="CHEBI:30616"/>
    </ligand>
</feature>
<dbReference type="Pfam" id="PF14732">
    <property type="entry name" value="UAE_UbL"/>
    <property type="match status" value="1"/>
</dbReference>
<accession>A0A1Y2HU17</accession>
<dbReference type="Pfam" id="PF00899">
    <property type="entry name" value="ThiF"/>
    <property type="match status" value="1"/>
</dbReference>
<dbReference type="Gene3D" id="3.50.50.80">
    <property type="entry name" value="Ubiquitin-activating enzyme E1, inactive adenylation domain, subdomain 1"/>
    <property type="match status" value="1"/>
</dbReference>
<dbReference type="GO" id="GO:0005737">
    <property type="term" value="C:cytoplasm"/>
    <property type="evidence" value="ECO:0007669"/>
    <property type="project" value="TreeGrafter"/>
</dbReference>
<dbReference type="PIRSF" id="PIRSF039133">
    <property type="entry name" value="SUMO_E1B"/>
    <property type="match status" value="1"/>
</dbReference>
<feature type="active site" description="Glycyl thioester intermediate" evidence="9 12">
    <location>
        <position position="177"/>
    </location>
</feature>
<feature type="compositionally biased region" description="Basic and acidic residues" evidence="13">
    <location>
        <begin position="572"/>
        <end position="592"/>
    </location>
</feature>
<dbReference type="AlphaFoldDB" id="A0A1Y2HU17"/>
<comment type="subunit">
    <text evidence="8">Heterodimer.</text>
</comment>
<dbReference type="GO" id="GO:0031510">
    <property type="term" value="C:SUMO activating enzyme complex"/>
    <property type="evidence" value="ECO:0007669"/>
    <property type="project" value="UniProtKB-UniRule"/>
</dbReference>
<dbReference type="InterPro" id="IPR019572">
    <property type="entry name" value="UBA_E1_SCCH"/>
</dbReference>
<keyword evidence="3 8" id="KW-0479">Metal-binding</keyword>
<feature type="region of interest" description="Disordered" evidence="13">
    <location>
        <begin position="546"/>
        <end position="592"/>
    </location>
</feature>
<dbReference type="GO" id="GO:0005524">
    <property type="term" value="F:ATP binding"/>
    <property type="evidence" value="ECO:0007669"/>
    <property type="project" value="UniProtKB-UniRule"/>
</dbReference>
<evidence type="ECO:0000256" key="2">
    <source>
        <dbReference type="ARBA" id="ARBA00005673"/>
    </source>
</evidence>
<dbReference type="InterPro" id="IPR028077">
    <property type="entry name" value="UAE_UbL_dom"/>
</dbReference>
<comment type="caution">
    <text evidence="17">The sequence shown here is derived from an EMBL/GenBank/DDBJ whole genome shotgun (WGS) entry which is preliminary data.</text>
</comment>
<dbReference type="STRING" id="765915.A0A1Y2HU17"/>
<keyword evidence="18" id="KW-1185">Reference proteome</keyword>
<dbReference type="Proteomes" id="UP000193411">
    <property type="component" value="Unassembled WGS sequence"/>
</dbReference>
<dbReference type="OrthoDB" id="10255449at2759"/>
<organism evidence="17 18">
    <name type="scientific">Catenaria anguillulae PL171</name>
    <dbReference type="NCBI Taxonomy" id="765915"/>
    <lineage>
        <taxon>Eukaryota</taxon>
        <taxon>Fungi</taxon>
        <taxon>Fungi incertae sedis</taxon>
        <taxon>Blastocladiomycota</taxon>
        <taxon>Blastocladiomycetes</taxon>
        <taxon>Blastocladiales</taxon>
        <taxon>Catenariaceae</taxon>
        <taxon>Catenaria</taxon>
    </lineage>
</organism>
<feature type="binding site" evidence="11">
    <location>
        <position position="430"/>
    </location>
    <ligand>
        <name>Zn(2+)</name>
        <dbReference type="ChEBI" id="CHEBI:29105"/>
    </ligand>
</feature>
<feature type="domain" description="Ubiquitin-activating enzyme SCCH" evidence="15">
    <location>
        <begin position="297"/>
        <end position="362"/>
    </location>
</feature>
<dbReference type="InterPro" id="IPR000594">
    <property type="entry name" value="ThiF_NAD_FAD-bd"/>
</dbReference>
<evidence type="ECO:0000256" key="13">
    <source>
        <dbReference type="SAM" id="MobiDB-lite"/>
    </source>
</evidence>
<feature type="domain" description="THIF-type NAD/FAD binding fold" evidence="14">
    <location>
        <begin position="16"/>
        <end position="401"/>
    </location>
</feature>
<sequence>MRANASTFTNQLGHVVKKIAKSRVLMVGAGGIGCELLKNLAMTGFGHIEIVDLDTIDVTNLNRQFLFQRHHVSKPKSLVARDSALRFNPSLSITAHHANIMSPDFDLAWFQSFDIVFNALDNLAARRHVNLMCVAAKVPLIDAGTGGYFGQSTVIVPGETECYDCVERPTPKTFPVCTIRSTPSAPIHCVVWAKSFLFNQLFQEETEDDVPGTHDDTENEQQVEELAREAKALADLRSSASQPDYAFRVLRKVFVDDLHRLAAFADMWKVREPPTPLDLEALAPAIKQAQETFKIESKREREARLLSVAEAAAVFLEATTALGQRFATSGSQHFDKDDADAMSFVSAAATLRALVYSITPQKTFFELKSMAGNIVPIVATTNAIVSGLMSLHALQLLAGTSLRAAHPKEMRSRRPCPSNLHGPRDGCGVCSRGYVWVVVKDIATVTLGDVVEQIVKRFEGVVEADNLVVSEGQRMLYDPDMDENLELTLASFGIGHHAFLRVSQFDTDSKLVQPLTLYIDAKSGQDNMEDVTIRAAPASLWVREPVKESNKRARSDDEDDDGPIEVQGVDEPVNKKAKVSEPSKERTEVDGDKVVVVLDESDDEVISVADGPIELD</sequence>
<feature type="binding site" evidence="10">
    <location>
        <begin position="121"/>
        <end position="126"/>
    </location>
    <ligand>
        <name>ATP</name>
        <dbReference type="ChEBI" id="CHEBI:30616"/>
    </ligand>
</feature>
<dbReference type="GO" id="GO:0019948">
    <property type="term" value="F:SUMO activating enzyme activity"/>
    <property type="evidence" value="ECO:0007669"/>
    <property type="project" value="UniProtKB-UniRule"/>
</dbReference>
<dbReference type="PANTHER" id="PTHR10953:SF5">
    <property type="entry name" value="SUMO-ACTIVATING ENZYME SUBUNIT 2"/>
    <property type="match status" value="1"/>
</dbReference>
<feature type="binding site" evidence="11">
    <location>
        <position position="427"/>
    </location>
    <ligand>
        <name>Zn(2+)</name>
        <dbReference type="ChEBI" id="CHEBI:29105"/>
    </ligand>
</feature>
<evidence type="ECO:0000256" key="11">
    <source>
        <dbReference type="PIRSR" id="PIRSR039133-3"/>
    </source>
</evidence>
<evidence type="ECO:0000256" key="10">
    <source>
        <dbReference type="PIRSR" id="PIRSR039133-2"/>
    </source>
</evidence>
<evidence type="ECO:0000256" key="3">
    <source>
        <dbReference type="ARBA" id="ARBA00022723"/>
    </source>
</evidence>
<feature type="compositionally biased region" description="Basic and acidic residues" evidence="13">
    <location>
        <begin position="546"/>
        <end position="555"/>
    </location>
</feature>
<evidence type="ECO:0000259" key="16">
    <source>
        <dbReference type="Pfam" id="PF14732"/>
    </source>
</evidence>
<evidence type="ECO:0000259" key="15">
    <source>
        <dbReference type="Pfam" id="PF10585"/>
    </source>
</evidence>
<evidence type="ECO:0000313" key="17">
    <source>
        <dbReference type="EMBL" id="ORZ38095.1"/>
    </source>
</evidence>
<comment type="similarity">
    <text evidence="2 8">Belongs to the ubiquitin-activating E1 family.</text>
</comment>
<dbReference type="UniPathway" id="UPA00886"/>
<dbReference type="PROSITE" id="PS51257">
    <property type="entry name" value="PROKAR_LIPOPROTEIN"/>
    <property type="match status" value="1"/>
</dbReference>
<keyword evidence="5 8" id="KW-0833">Ubl conjugation pathway</keyword>
<protein>
    <recommendedName>
        <fullName evidence="8">Ubiquitin-activating enzyme E1-like</fullName>
    </recommendedName>
</protein>
<evidence type="ECO:0000256" key="6">
    <source>
        <dbReference type="ARBA" id="ARBA00022833"/>
    </source>
</evidence>
<evidence type="ECO:0000256" key="4">
    <source>
        <dbReference type="ARBA" id="ARBA00022741"/>
    </source>
</evidence>
<evidence type="ECO:0000313" key="18">
    <source>
        <dbReference type="Proteomes" id="UP000193411"/>
    </source>
</evidence>
<dbReference type="GO" id="GO:0016925">
    <property type="term" value="P:protein sumoylation"/>
    <property type="evidence" value="ECO:0007669"/>
    <property type="project" value="UniProtKB-UniRule"/>
</dbReference>
<feature type="binding site" evidence="10">
    <location>
        <position position="52"/>
    </location>
    <ligand>
        <name>ATP</name>
        <dbReference type="ChEBI" id="CHEBI:30616"/>
    </ligand>
</feature>
<dbReference type="EMBL" id="MCFL01000010">
    <property type="protein sequence ID" value="ORZ38095.1"/>
    <property type="molecule type" value="Genomic_DNA"/>
</dbReference>
<dbReference type="InterPro" id="IPR045886">
    <property type="entry name" value="ThiF/MoeB/HesA"/>
</dbReference>
<feature type="binding site" evidence="11">
    <location>
        <position position="165"/>
    </location>
    <ligand>
        <name>Zn(2+)</name>
        <dbReference type="ChEBI" id="CHEBI:29105"/>
    </ligand>
</feature>
<dbReference type="Pfam" id="PF10585">
    <property type="entry name" value="UBA_E1_SCCH"/>
    <property type="match status" value="1"/>
</dbReference>
<feature type="binding site" evidence="11">
    <location>
        <position position="162"/>
    </location>
    <ligand>
        <name>Zn(2+)</name>
        <dbReference type="ChEBI" id="CHEBI:29105"/>
    </ligand>
</feature>
<dbReference type="Gene3D" id="1.10.10.520">
    <property type="entry name" value="Ubiquitin activating enzymes (Uba3). Chain: B, domain 2"/>
    <property type="match status" value="1"/>
</dbReference>
<evidence type="ECO:0000259" key="14">
    <source>
        <dbReference type="Pfam" id="PF00899"/>
    </source>
</evidence>
<reference evidence="17 18" key="1">
    <citation type="submission" date="2016-07" db="EMBL/GenBank/DDBJ databases">
        <title>Pervasive Adenine N6-methylation of Active Genes in Fungi.</title>
        <authorList>
            <consortium name="DOE Joint Genome Institute"/>
            <person name="Mondo S.J."/>
            <person name="Dannebaum R.O."/>
            <person name="Kuo R.C."/>
            <person name="Labutti K."/>
            <person name="Haridas S."/>
            <person name="Kuo A."/>
            <person name="Salamov A."/>
            <person name="Ahrendt S.R."/>
            <person name="Lipzen A."/>
            <person name="Sullivan W."/>
            <person name="Andreopoulos W.B."/>
            <person name="Clum A."/>
            <person name="Lindquist E."/>
            <person name="Daum C."/>
            <person name="Ramamoorthy G.K."/>
            <person name="Gryganskyi A."/>
            <person name="Culley D."/>
            <person name="Magnuson J.K."/>
            <person name="James T.Y."/>
            <person name="O'Malley M.A."/>
            <person name="Stajich J.E."/>
            <person name="Spatafora J.W."/>
            <person name="Visel A."/>
            <person name="Grigoriev I.V."/>
        </authorList>
    </citation>
    <scope>NUCLEOTIDE SEQUENCE [LARGE SCALE GENOMIC DNA]</scope>
    <source>
        <strain evidence="17 18">PL171</strain>
    </source>
</reference>
<dbReference type="Gene3D" id="3.10.290.20">
    <property type="entry name" value="Ubiquitin-like 2 activating enzyme e1b. Chain: B, domain 3"/>
    <property type="match status" value="1"/>
</dbReference>
<evidence type="ECO:0000256" key="5">
    <source>
        <dbReference type="ARBA" id="ARBA00022786"/>
    </source>
</evidence>
<keyword evidence="4 8" id="KW-0547">Nucleotide-binding</keyword>
<keyword evidence="7 8" id="KW-0067">ATP-binding</keyword>
<evidence type="ECO:0000256" key="1">
    <source>
        <dbReference type="ARBA" id="ARBA00004718"/>
    </source>
</evidence>
<dbReference type="GO" id="GO:0046872">
    <property type="term" value="F:metal ion binding"/>
    <property type="evidence" value="ECO:0007669"/>
    <property type="project" value="UniProtKB-KW"/>
</dbReference>
<dbReference type="InterPro" id="IPR030661">
    <property type="entry name" value="Uba2"/>
</dbReference>
<dbReference type="SUPFAM" id="SSF69572">
    <property type="entry name" value="Activating enzymes of the ubiquitin-like proteins"/>
    <property type="match status" value="1"/>
</dbReference>
<feature type="binding site" evidence="10">
    <location>
        <begin position="60"/>
        <end position="63"/>
    </location>
    <ligand>
        <name>ATP</name>
        <dbReference type="ChEBI" id="CHEBI:30616"/>
    </ligand>
</feature>
<evidence type="ECO:0000256" key="9">
    <source>
        <dbReference type="PIRSR" id="PIRSR039133-1"/>
    </source>
</evidence>
<dbReference type="InterPro" id="IPR033127">
    <property type="entry name" value="UBQ-activ_enz_E1_Cys_AS"/>
</dbReference>
<keyword evidence="6 8" id="KW-0862">Zinc</keyword>
<dbReference type="InterPro" id="IPR035985">
    <property type="entry name" value="Ubiquitin-activating_enz"/>
</dbReference>
<dbReference type="PANTHER" id="PTHR10953">
    <property type="entry name" value="UBIQUITIN-ACTIVATING ENZYME E1"/>
    <property type="match status" value="1"/>
</dbReference>
<dbReference type="FunFam" id="3.50.50.80:FF:000002">
    <property type="entry name" value="SUMO-activating enzyme subunit 2"/>
    <property type="match status" value="1"/>
</dbReference>
<comment type="pathway">
    <text evidence="1 8">Protein modification; protein sumoylation.</text>
</comment>